<dbReference type="Proteomes" id="UP000024635">
    <property type="component" value="Unassembled WGS sequence"/>
</dbReference>
<comment type="caution">
    <text evidence="1">The sequence shown here is derived from an EMBL/GenBank/DDBJ whole genome shotgun (WGS) entry which is preliminary data.</text>
</comment>
<accession>A0A016S9H4</accession>
<evidence type="ECO:0000313" key="2">
    <source>
        <dbReference type="Proteomes" id="UP000024635"/>
    </source>
</evidence>
<proteinExistence type="predicted"/>
<evidence type="ECO:0000313" key="1">
    <source>
        <dbReference type="EMBL" id="EYB87295.1"/>
    </source>
</evidence>
<keyword evidence="2" id="KW-1185">Reference proteome</keyword>
<gene>
    <name evidence="1" type="primary">Acey_s0265.g644</name>
    <name evidence="1" type="ORF">Y032_0265g644</name>
</gene>
<protein>
    <submittedName>
        <fullName evidence="1">Uncharacterized protein</fullName>
    </submittedName>
</protein>
<reference evidence="2" key="1">
    <citation type="journal article" date="2015" name="Nat. Genet.">
        <title>The genome and transcriptome of the zoonotic hookworm Ancylostoma ceylanicum identify infection-specific gene families.</title>
        <authorList>
            <person name="Schwarz E.M."/>
            <person name="Hu Y."/>
            <person name="Antoshechkin I."/>
            <person name="Miller M.M."/>
            <person name="Sternberg P.W."/>
            <person name="Aroian R.V."/>
        </authorList>
    </citation>
    <scope>NUCLEOTIDE SEQUENCE</scope>
    <source>
        <strain evidence="2">HY135</strain>
    </source>
</reference>
<dbReference type="AlphaFoldDB" id="A0A016S9H4"/>
<organism evidence="1 2">
    <name type="scientific">Ancylostoma ceylanicum</name>
    <dbReference type="NCBI Taxonomy" id="53326"/>
    <lineage>
        <taxon>Eukaryota</taxon>
        <taxon>Metazoa</taxon>
        <taxon>Ecdysozoa</taxon>
        <taxon>Nematoda</taxon>
        <taxon>Chromadorea</taxon>
        <taxon>Rhabditida</taxon>
        <taxon>Rhabditina</taxon>
        <taxon>Rhabditomorpha</taxon>
        <taxon>Strongyloidea</taxon>
        <taxon>Ancylostomatidae</taxon>
        <taxon>Ancylostomatinae</taxon>
        <taxon>Ancylostoma</taxon>
    </lineage>
</organism>
<name>A0A016S9H4_9BILA</name>
<dbReference type="EMBL" id="JARK01001601">
    <property type="protein sequence ID" value="EYB87295.1"/>
    <property type="molecule type" value="Genomic_DNA"/>
</dbReference>
<sequence>MSVLKSRMARSPPNPAPCQSVILGAPPCKRVPATNCRFGFMRPTCQSHERAVLVGGHLHLLLQMWLFSHWICRDNLFTFC</sequence>